<protein>
    <submittedName>
        <fullName evidence="2">Ribonuclease H protein</fullName>
    </submittedName>
</protein>
<accession>A0A392QGQ1</accession>
<dbReference type="Proteomes" id="UP000265520">
    <property type="component" value="Unassembled WGS sequence"/>
</dbReference>
<feature type="non-terminal residue" evidence="2">
    <location>
        <position position="1"/>
    </location>
</feature>
<name>A0A392QGQ1_9FABA</name>
<feature type="domain" description="Reverse transcriptase zinc-binding" evidence="1">
    <location>
        <begin position="84"/>
        <end position="155"/>
    </location>
</feature>
<organism evidence="2 3">
    <name type="scientific">Trifolium medium</name>
    <dbReference type="NCBI Taxonomy" id="97028"/>
    <lineage>
        <taxon>Eukaryota</taxon>
        <taxon>Viridiplantae</taxon>
        <taxon>Streptophyta</taxon>
        <taxon>Embryophyta</taxon>
        <taxon>Tracheophyta</taxon>
        <taxon>Spermatophyta</taxon>
        <taxon>Magnoliopsida</taxon>
        <taxon>eudicotyledons</taxon>
        <taxon>Gunneridae</taxon>
        <taxon>Pentapetalae</taxon>
        <taxon>rosids</taxon>
        <taxon>fabids</taxon>
        <taxon>Fabales</taxon>
        <taxon>Fabaceae</taxon>
        <taxon>Papilionoideae</taxon>
        <taxon>50 kb inversion clade</taxon>
        <taxon>NPAAA clade</taxon>
        <taxon>Hologalegina</taxon>
        <taxon>IRL clade</taxon>
        <taxon>Trifolieae</taxon>
        <taxon>Trifolium</taxon>
    </lineage>
</organism>
<keyword evidence="3" id="KW-1185">Reference proteome</keyword>
<reference evidence="2 3" key="1">
    <citation type="journal article" date="2018" name="Front. Plant Sci.">
        <title>Red Clover (Trifolium pratense) and Zigzag Clover (T. medium) - A Picture of Genomic Similarities and Differences.</title>
        <authorList>
            <person name="Dluhosova J."/>
            <person name="Istvanek J."/>
            <person name="Nedelnik J."/>
            <person name="Repkova J."/>
        </authorList>
    </citation>
    <scope>NUCLEOTIDE SEQUENCE [LARGE SCALE GENOMIC DNA]</scope>
    <source>
        <strain evidence="3">cv. 10/8</strain>
        <tissue evidence="2">Leaf</tissue>
    </source>
</reference>
<comment type="caution">
    <text evidence="2">The sequence shown here is derived from an EMBL/GenBank/DDBJ whole genome shotgun (WGS) entry which is preliminary data.</text>
</comment>
<evidence type="ECO:0000259" key="1">
    <source>
        <dbReference type="Pfam" id="PF13966"/>
    </source>
</evidence>
<dbReference type="Pfam" id="PF13966">
    <property type="entry name" value="zf-RVT"/>
    <property type="match status" value="1"/>
</dbReference>
<proteinExistence type="predicted"/>
<dbReference type="AlphaFoldDB" id="A0A392QGQ1"/>
<evidence type="ECO:0000313" key="2">
    <source>
        <dbReference type="EMBL" id="MCI23573.1"/>
    </source>
</evidence>
<dbReference type="InterPro" id="IPR026960">
    <property type="entry name" value="RVT-Znf"/>
</dbReference>
<sequence>GTALTERLQLPQQLWPRLTAPAASYIHNGAWHIPDCIQEIDPSVAQQIWRVILPVAALPDRLIWCNSKDGQLSAKQATLHLSTTVTVPWAVWLWKKSVLPSNSFVVWRIIHSKMPTDKNLIQHGCIVVSVCPLCLLSYETTEHLFLFCSFALQLWNWLAGLLECVLNTNSDIVI</sequence>
<dbReference type="EMBL" id="LXQA010136766">
    <property type="protein sequence ID" value="MCI23573.1"/>
    <property type="molecule type" value="Genomic_DNA"/>
</dbReference>
<evidence type="ECO:0000313" key="3">
    <source>
        <dbReference type="Proteomes" id="UP000265520"/>
    </source>
</evidence>